<dbReference type="Pfam" id="PF23559">
    <property type="entry name" value="WHD_DRP"/>
    <property type="match status" value="1"/>
</dbReference>
<evidence type="ECO:0000313" key="2">
    <source>
        <dbReference type="EMBL" id="KAK9137813.1"/>
    </source>
</evidence>
<dbReference type="SUPFAM" id="SSF52540">
    <property type="entry name" value="P-loop containing nucleoside triphosphate hydrolases"/>
    <property type="match status" value="1"/>
</dbReference>
<dbReference type="AlphaFoldDB" id="A0AAP0PAU9"/>
<protein>
    <recommendedName>
        <fullName evidence="1">Disease resistance protein winged helix domain-containing protein</fullName>
    </recommendedName>
</protein>
<dbReference type="InterPro" id="IPR027417">
    <property type="entry name" value="P-loop_NTPase"/>
</dbReference>
<organism evidence="2 3">
    <name type="scientific">Stephania japonica</name>
    <dbReference type="NCBI Taxonomy" id="461633"/>
    <lineage>
        <taxon>Eukaryota</taxon>
        <taxon>Viridiplantae</taxon>
        <taxon>Streptophyta</taxon>
        <taxon>Embryophyta</taxon>
        <taxon>Tracheophyta</taxon>
        <taxon>Spermatophyta</taxon>
        <taxon>Magnoliopsida</taxon>
        <taxon>Ranunculales</taxon>
        <taxon>Menispermaceae</taxon>
        <taxon>Menispermoideae</taxon>
        <taxon>Cissampelideae</taxon>
        <taxon>Stephania</taxon>
    </lineage>
</organism>
<keyword evidence="3" id="KW-1185">Reference proteome</keyword>
<dbReference type="PANTHER" id="PTHR23155:SF1205">
    <property type="entry name" value="DISEASE RESISTANCE PROTEIN RPM1"/>
    <property type="match status" value="1"/>
</dbReference>
<evidence type="ECO:0000259" key="1">
    <source>
        <dbReference type="Pfam" id="PF23559"/>
    </source>
</evidence>
<dbReference type="InterPro" id="IPR058922">
    <property type="entry name" value="WHD_DRP"/>
</dbReference>
<gene>
    <name evidence="2" type="ORF">Sjap_008407</name>
</gene>
<dbReference type="PANTHER" id="PTHR23155">
    <property type="entry name" value="DISEASE RESISTANCE PROTEIN RP"/>
    <property type="match status" value="1"/>
</dbReference>
<dbReference type="Proteomes" id="UP001417504">
    <property type="component" value="Unassembled WGS sequence"/>
</dbReference>
<dbReference type="GO" id="GO:0043531">
    <property type="term" value="F:ADP binding"/>
    <property type="evidence" value="ECO:0007669"/>
    <property type="project" value="InterPro"/>
</dbReference>
<feature type="domain" description="Disease resistance protein winged helix" evidence="1">
    <location>
        <begin position="110"/>
        <end position="145"/>
    </location>
</feature>
<dbReference type="Gene3D" id="1.10.10.10">
    <property type="entry name" value="Winged helix-like DNA-binding domain superfamily/Winged helix DNA-binding domain"/>
    <property type="match status" value="1"/>
</dbReference>
<dbReference type="GO" id="GO:0098542">
    <property type="term" value="P:defense response to other organism"/>
    <property type="evidence" value="ECO:0007669"/>
    <property type="project" value="TreeGrafter"/>
</dbReference>
<evidence type="ECO:0000313" key="3">
    <source>
        <dbReference type="Proteomes" id="UP001417504"/>
    </source>
</evidence>
<name>A0AAP0PAU9_9MAGN</name>
<comment type="caution">
    <text evidence="2">The sequence shown here is derived from an EMBL/GenBank/DDBJ whole genome shotgun (WGS) entry which is preliminary data.</text>
</comment>
<accession>A0AAP0PAU9</accession>
<dbReference type="InterPro" id="IPR036388">
    <property type="entry name" value="WH-like_DNA-bd_sf"/>
</dbReference>
<sequence>MHQLKGLSDDECWNIIQRRAFCPGGLITCGSGLEEIGKEISKEVQGVPLVAKVLGALLYSKKETEWLAIQRAEIWNLTFEKEENYIIEVLKLSYNSLSPMLKSCFSYCAIFPKDYWISKELLIQLWMAQGFLEAPATQGESTMEDKVH</sequence>
<reference evidence="2 3" key="1">
    <citation type="submission" date="2024-01" db="EMBL/GenBank/DDBJ databases">
        <title>Genome assemblies of Stephania.</title>
        <authorList>
            <person name="Yang L."/>
        </authorList>
    </citation>
    <scope>NUCLEOTIDE SEQUENCE [LARGE SCALE GENOMIC DNA]</scope>
    <source>
        <strain evidence="2">QJT</strain>
        <tissue evidence="2">Leaf</tissue>
    </source>
</reference>
<dbReference type="EMBL" id="JBBNAE010000003">
    <property type="protein sequence ID" value="KAK9137813.1"/>
    <property type="molecule type" value="Genomic_DNA"/>
</dbReference>
<dbReference type="InterPro" id="IPR044974">
    <property type="entry name" value="Disease_R_plants"/>
</dbReference>
<proteinExistence type="predicted"/>